<dbReference type="EMBL" id="VCMV01000003">
    <property type="protein sequence ID" value="KAB0269252.1"/>
    <property type="molecule type" value="Genomic_DNA"/>
</dbReference>
<dbReference type="RefSeq" id="WP_150942310.1">
    <property type="nucleotide sequence ID" value="NZ_VCMV01000003.1"/>
</dbReference>
<protein>
    <submittedName>
        <fullName evidence="2">Uncharacterized protein</fullName>
    </submittedName>
</protein>
<evidence type="ECO:0000313" key="3">
    <source>
        <dbReference type="Proteomes" id="UP000325684"/>
    </source>
</evidence>
<proteinExistence type="predicted"/>
<accession>A0A5N3PHP0</accession>
<keyword evidence="3" id="KW-1185">Reference proteome</keyword>
<name>A0A5N3PHP0_9HYPH</name>
<dbReference type="Proteomes" id="UP000325684">
    <property type="component" value="Unassembled WGS sequence"/>
</dbReference>
<evidence type="ECO:0000256" key="1">
    <source>
        <dbReference type="SAM" id="MobiDB-lite"/>
    </source>
</evidence>
<organism evidence="2 3">
    <name type="scientific">Microvirga brassicacearum</name>
    <dbReference type="NCBI Taxonomy" id="2580413"/>
    <lineage>
        <taxon>Bacteria</taxon>
        <taxon>Pseudomonadati</taxon>
        <taxon>Pseudomonadota</taxon>
        <taxon>Alphaproteobacteria</taxon>
        <taxon>Hyphomicrobiales</taxon>
        <taxon>Methylobacteriaceae</taxon>
        <taxon>Microvirga</taxon>
    </lineage>
</organism>
<reference evidence="2 3" key="1">
    <citation type="journal article" date="2019" name="Microorganisms">
        <title>Genome Insights into the Novel Species Microvirga brassicacearum, a Rapeseed Endophyte with Biotechnological Potential.</title>
        <authorList>
            <person name="Jimenez-Gomez A."/>
            <person name="Saati-Santamaria Z."/>
            <person name="Igual J.M."/>
            <person name="Rivas R."/>
            <person name="Mateos P.F."/>
            <person name="Garcia-Fraile P."/>
        </authorList>
    </citation>
    <scope>NUCLEOTIDE SEQUENCE [LARGE SCALE GENOMIC DNA]</scope>
    <source>
        <strain evidence="2 3">CDVBN77</strain>
    </source>
</reference>
<dbReference type="AlphaFoldDB" id="A0A5N3PHP0"/>
<evidence type="ECO:0000313" key="2">
    <source>
        <dbReference type="EMBL" id="KAB0269252.1"/>
    </source>
</evidence>
<gene>
    <name evidence="2" type="ORF">FEZ63_03925</name>
</gene>
<comment type="caution">
    <text evidence="2">The sequence shown here is derived from an EMBL/GenBank/DDBJ whole genome shotgun (WGS) entry which is preliminary data.</text>
</comment>
<sequence length="131" mass="13898">MTASHVPRFLPGPTYIVFAESGRPMNATSIRFAEPGRAMGENGVFIVDAARNIVRTATDRIVLGVEDGDLRLGPFLPANGTDPRSRAGSERAPTISEGITAAETAAVPEQRQPAVTPEEFVRAIRALGAAR</sequence>
<feature type="region of interest" description="Disordered" evidence="1">
    <location>
        <begin position="74"/>
        <end position="93"/>
    </location>
</feature>